<organism evidence="15 16">
    <name type="scientific">Wallemia ichthyophaga</name>
    <dbReference type="NCBI Taxonomy" id="245174"/>
    <lineage>
        <taxon>Eukaryota</taxon>
        <taxon>Fungi</taxon>
        <taxon>Dikarya</taxon>
        <taxon>Basidiomycota</taxon>
        <taxon>Wallemiomycotina</taxon>
        <taxon>Wallemiomycetes</taxon>
        <taxon>Wallemiales</taxon>
        <taxon>Wallemiaceae</taxon>
        <taxon>Wallemia</taxon>
    </lineage>
</organism>
<feature type="transmembrane region" description="Helical" evidence="12">
    <location>
        <begin position="83"/>
        <end position="107"/>
    </location>
</feature>
<dbReference type="EMBL" id="SPOF01000028">
    <property type="protein sequence ID" value="TIB10749.1"/>
    <property type="molecule type" value="Genomic_DNA"/>
</dbReference>
<evidence type="ECO:0000256" key="6">
    <source>
        <dbReference type="ARBA" id="ARBA00022692"/>
    </source>
</evidence>
<dbReference type="SUPFAM" id="SSF53756">
    <property type="entry name" value="UDP-Glycosyltransferase/glycogen phosphorylase"/>
    <property type="match status" value="1"/>
</dbReference>
<comment type="function">
    <text evidence="1 12">Mannosylates Man(2)GlcNAc(2)-dolichol diphosphate and Man(1)GlcNAc(2)-dolichol diphosphate to form Man(3)GlcNAc(2)-dolichol diphosphate.</text>
</comment>
<dbReference type="Gene3D" id="3.40.50.2000">
    <property type="entry name" value="Glycogen Phosphorylase B"/>
    <property type="match status" value="2"/>
</dbReference>
<dbReference type="GO" id="GO:0004378">
    <property type="term" value="F:GDP-Man:Man(1)GlcNAc(2)-PP-Dol alpha-1,3-mannosyltransferase activity"/>
    <property type="evidence" value="ECO:0007669"/>
    <property type="project" value="UniProtKB-UniRule"/>
</dbReference>
<evidence type="ECO:0000256" key="10">
    <source>
        <dbReference type="ARBA" id="ARBA00045103"/>
    </source>
</evidence>
<dbReference type="EC" id="2.4.1.257" evidence="12"/>
<gene>
    <name evidence="15" type="ORF">E3P90_02691</name>
</gene>
<evidence type="ECO:0000256" key="11">
    <source>
        <dbReference type="ARBA" id="ARBA00045104"/>
    </source>
</evidence>
<dbReference type="GO" id="GO:0005789">
    <property type="term" value="C:endoplasmic reticulum membrane"/>
    <property type="evidence" value="ECO:0007669"/>
    <property type="project" value="UniProtKB-SubCell"/>
</dbReference>
<dbReference type="InterPro" id="IPR027054">
    <property type="entry name" value="ALG2"/>
</dbReference>
<evidence type="ECO:0000256" key="9">
    <source>
        <dbReference type="ARBA" id="ARBA00023136"/>
    </source>
</evidence>
<keyword evidence="4 12" id="KW-0328">Glycosyltransferase</keyword>
<evidence type="ECO:0000256" key="12">
    <source>
        <dbReference type="RuleBase" id="RU367136"/>
    </source>
</evidence>
<proteinExistence type="inferred from homology"/>
<dbReference type="InterPro" id="IPR028098">
    <property type="entry name" value="Glyco_trans_4-like_N"/>
</dbReference>
<evidence type="ECO:0000256" key="5">
    <source>
        <dbReference type="ARBA" id="ARBA00022679"/>
    </source>
</evidence>
<evidence type="ECO:0000256" key="7">
    <source>
        <dbReference type="ARBA" id="ARBA00022824"/>
    </source>
</evidence>
<dbReference type="PANTHER" id="PTHR45918">
    <property type="entry name" value="ALPHA-1,3/1,6-MANNOSYLTRANSFERASE ALG2"/>
    <property type="match status" value="1"/>
</dbReference>
<protein>
    <recommendedName>
        <fullName evidence="12">Alpha-1,3/1,6-mannosyltransferase ALG2</fullName>
        <ecNumber evidence="12">2.4.1.132</ecNumber>
        <ecNumber evidence="12">2.4.1.257</ecNumber>
    </recommendedName>
    <alternativeName>
        <fullName evidence="12">GDP-Man:Man(1)GlcNAc(2)-PP-Dol alpha-1,3-mannosyltransferase</fullName>
    </alternativeName>
</protein>
<dbReference type="Proteomes" id="UP000306954">
    <property type="component" value="Unassembled WGS sequence"/>
</dbReference>
<dbReference type="EC" id="2.4.1.132" evidence="12"/>
<dbReference type="Pfam" id="PF13439">
    <property type="entry name" value="Glyco_transf_4"/>
    <property type="match status" value="1"/>
</dbReference>
<evidence type="ECO:0000256" key="4">
    <source>
        <dbReference type="ARBA" id="ARBA00022676"/>
    </source>
</evidence>
<feature type="domain" description="Glycosyl transferase family 1" evidence="13">
    <location>
        <begin position="238"/>
        <end position="413"/>
    </location>
</feature>
<dbReference type="PANTHER" id="PTHR45918:SF1">
    <property type="entry name" value="ALPHA-1,3_1,6-MANNOSYLTRANSFERASE ALG2"/>
    <property type="match status" value="1"/>
</dbReference>
<dbReference type="InterPro" id="IPR001296">
    <property type="entry name" value="Glyco_trans_1"/>
</dbReference>
<evidence type="ECO:0000259" key="13">
    <source>
        <dbReference type="Pfam" id="PF00534"/>
    </source>
</evidence>
<dbReference type="AlphaFoldDB" id="A0A4T0H662"/>
<evidence type="ECO:0000256" key="3">
    <source>
        <dbReference type="ARBA" id="ARBA00004922"/>
    </source>
</evidence>
<reference evidence="15 16" key="1">
    <citation type="submission" date="2019-03" db="EMBL/GenBank/DDBJ databases">
        <title>Sequencing 23 genomes of Wallemia ichthyophaga.</title>
        <authorList>
            <person name="Gostincar C."/>
        </authorList>
    </citation>
    <scope>NUCLEOTIDE SEQUENCE [LARGE SCALE GENOMIC DNA]</scope>
    <source>
        <strain evidence="15 16">EXF-8621</strain>
    </source>
</reference>
<dbReference type="Pfam" id="PF00534">
    <property type="entry name" value="Glycos_transf_1"/>
    <property type="match status" value="1"/>
</dbReference>
<comment type="catalytic activity">
    <reaction evidence="11 12">
        <text>an alpha-D-Man-(1-&gt;3)-beta-D-Man-(1-&gt;4)-beta-D-GlcNAc-(1-&gt;4)-alpha-D-GlcNAc-diphospho-di-trans,poly-cis-dolichol + GDP-alpha-D-mannose = an alpha-D-Man-(1-&gt;3)-[alpha-D-Man-(1-&gt;6)]-beta-D-Man-(1-&gt;4)-beta-D-GlcNAc-(1-&gt;4)-alpha-D-GlcNAc-diphospho-di-trans,poly-cis-dolichol + GDP + H(+)</text>
        <dbReference type="Rhea" id="RHEA:29519"/>
        <dbReference type="Rhea" id="RHEA-COMP:19513"/>
        <dbReference type="Rhea" id="RHEA-COMP:19515"/>
        <dbReference type="ChEBI" id="CHEBI:15378"/>
        <dbReference type="ChEBI" id="CHEBI:57527"/>
        <dbReference type="ChEBI" id="CHEBI:58189"/>
        <dbReference type="ChEBI" id="CHEBI:132510"/>
        <dbReference type="ChEBI" id="CHEBI:132511"/>
        <dbReference type="EC" id="2.4.1.257"/>
    </reaction>
    <physiologicalReaction direction="left-to-right" evidence="11 12">
        <dbReference type="Rhea" id="RHEA:29520"/>
    </physiologicalReaction>
</comment>
<comment type="similarity">
    <text evidence="12">Belongs to the glycosyltransferase group 1 family.</text>
</comment>
<evidence type="ECO:0000256" key="2">
    <source>
        <dbReference type="ARBA" id="ARBA00004586"/>
    </source>
</evidence>
<comment type="subcellular location">
    <subcellularLocation>
        <location evidence="2 12">Endoplasmic reticulum membrane</location>
    </subcellularLocation>
</comment>
<feature type="transmembrane region" description="Helical" evidence="12">
    <location>
        <begin position="456"/>
        <end position="477"/>
    </location>
</feature>
<accession>A0A4T0H662</accession>
<keyword evidence="6 12" id="KW-0812">Transmembrane</keyword>
<comment type="caution">
    <text evidence="15">The sequence shown here is derived from an EMBL/GenBank/DDBJ whole genome shotgun (WGS) entry which is preliminary data.</text>
</comment>
<sequence length="478" mass="52778">MRIAILHPDLGIGGAERLIVDAALSLQSRGHSVDIFTSYHDPCHAFNETKDGTLNVHVLGDWFPRSFWGYLHIVSAIVRQIHLAILLMISITLSIIISPNMSFSVWYKPTQRYDVILVDQLSAAIPLLRLWLKTPVVFYCHFPDKLLASGSIAPVSGDGKTIYPAQMSTLKQLYRIPMDRFEEFSTADADALIANSQFTSNVIKNTFVDITHSPIVIYPSVDTTDLVGSAGDLNGTSARIFLSINRFEPKKNVNLAIEAHAKLIENVGKQERNYLSLALAGGYDARLPSNVDCVQNLEKLCRVHSLVCSFIDEANAINPNDGIDVYFMLNIGTQTKKTLLNSSSTIALLYTPTNEHFGIVPVEAMACGKPVLATNTGGPVESVKDGETGYLLPSDPLQWSHRMKNMLSSSNQETSISCCKARVEELFTLKRAGEKFEQVLVEAVSHGLTNQRERGALLQGSVMLFFVTTFIVLLMMII</sequence>
<keyword evidence="8 12" id="KW-1133">Transmembrane helix</keyword>
<keyword evidence="7 12" id="KW-0256">Endoplasmic reticulum</keyword>
<evidence type="ECO:0000259" key="14">
    <source>
        <dbReference type="Pfam" id="PF13439"/>
    </source>
</evidence>
<evidence type="ECO:0000256" key="8">
    <source>
        <dbReference type="ARBA" id="ARBA00022989"/>
    </source>
</evidence>
<evidence type="ECO:0000256" key="1">
    <source>
        <dbReference type="ARBA" id="ARBA00003142"/>
    </source>
</evidence>
<dbReference type="UniPathway" id="UPA00378"/>
<evidence type="ECO:0000313" key="16">
    <source>
        <dbReference type="Proteomes" id="UP000306954"/>
    </source>
</evidence>
<keyword evidence="9 12" id="KW-0472">Membrane</keyword>
<feature type="domain" description="Glycosyltransferase subfamily 4-like N-terminal" evidence="14">
    <location>
        <begin position="12"/>
        <end position="224"/>
    </location>
</feature>
<comment type="catalytic activity">
    <reaction evidence="10 12">
        <text>a beta-D-Man-(1-&gt;4)-beta-D-GlcNAc-(1-&gt;4)-alpha-D-GlcNAc-diphospho-di-trans,poly-cis-dolichol + GDP-alpha-D-mannose = an alpha-D-Man-(1-&gt;3)-beta-D-Man-(1-&gt;4)-beta-D-GlcNAc-(1-&gt;4)-alpha-D-GlcNAc-diphospho-di-trans,poly-cis-dolichol + GDP + H(+)</text>
        <dbReference type="Rhea" id="RHEA:29515"/>
        <dbReference type="Rhea" id="RHEA-COMP:19511"/>
        <dbReference type="Rhea" id="RHEA-COMP:19513"/>
        <dbReference type="ChEBI" id="CHEBI:15378"/>
        <dbReference type="ChEBI" id="CHEBI:57527"/>
        <dbReference type="ChEBI" id="CHEBI:58189"/>
        <dbReference type="ChEBI" id="CHEBI:58472"/>
        <dbReference type="ChEBI" id="CHEBI:132510"/>
        <dbReference type="EC" id="2.4.1.132"/>
    </reaction>
    <physiologicalReaction direction="left-to-right" evidence="10 12">
        <dbReference type="Rhea" id="RHEA:29516"/>
    </physiologicalReaction>
</comment>
<keyword evidence="5 12" id="KW-0808">Transferase</keyword>
<dbReference type="GO" id="GO:0102704">
    <property type="term" value="F:GDP-Man:Man(2)GlcNAc(2)-PP-Dol alpha-1,6-mannosyltransferase activity"/>
    <property type="evidence" value="ECO:0007669"/>
    <property type="project" value="UniProtKB-UniRule"/>
</dbReference>
<evidence type="ECO:0000313" key="15">
    <source>
        <dbReference type="EMBL" id="TIB10749.1"/>
    </source>
</evidence>
<name>A0A4T0H662_WALIC</name>
<comment type="pathway">
    <text evidence="3 12">Protein modification; protein glycosylation.</text>
</comment>